<evidence type="ECO:0000313" key="9">
    <source>
        <dbReference type="Proteomes" id="UP001168540"/>
    </source>
</evidence>
<gene>
    <name evidence="8" type="ORF">QU481_17915</name>
</gene>
<dbReference type="Pfam" id="PF25967">
    <property type="entry name" value="RND-MFP_C"/>
    <property type="match status" value="1"/>
</dbReference>
<evidence type="ECO:0000259" key="4">
    <source>
        <dbReference type="Pfam" id="PF25876"/>
    </source>
</evidence>
<dbReference type="EMBL" id="JAUEDK010000041">
    <property type="protein sequence ID" value="MDN0076736.1"/>
    <property type="molecule type" value="Genomic_DNA"/>
</dbReference>
<organism evidence="8 9">
    <name type="scientific">Crenobacter oryzisoli</name>
    <dbReference type="NCBI Taxonomy" id="3056844"/>
    <lineage>
        <taxon>Bacteria</taxon>
        <taxon>Pseudomonadati</taxon>
        <taxon>Pseudomonadota</taxon>
        <taxon>Betaproteobacteria</taxon>
        <taxon>Neisseriales</taxon>
        <taxon>Neisseriaceae</taxon>
        <taxon>Crenobacter</taxon>
    </lineage>
</organism>
<dbReference type="Pfam" id="PF25917">
    <property type="entry name" value="BSH_RND"/>
    <property type="match status" value="1"/>
</dbReference>
<dbReference type="InterPro" id="IPR058626">
    <property type="entry name" value="MdtA-like_b-barrel"/>
</dbReference>
<dbReference type="InterPro" id="IPR058624">
    <property type="entry name" value="MdtA-like_HH"/>
</dbReference>
<dbReference type="Gene3D" id="1.10.287.470">
    <property type="entry name" value="Helix hairpin bin"/>
    <property type="match status" value="1"/>
</dbReference>
<dbReference type="InterPro" id="IPR006143">
    <property type="entry name" value="RND_pump_MFP"/>
</dbReference>
<dbReference type="RefSeq" id="WP_289831386.1">
    <property type="nucleotide sequence ID" value="NZ_JAUEDK010000041.1"/>
</dbReference>
<name>A0ABT7XSF5_9NEIS</name>
<feature type="domain" description="Multidrug resistance protein MdtA-like beta-barrel" evidence="6">
    <location>
        <begin position="214"/>
        <end position="302"/>
    </location>
</feature>
<feature type="domain" description="Multidrug resistance protein MdtA-like barrel-sandwich hybrid" evidence="5">
    <location>
        <begin position="66"/>
        <end position="208"/>
    </location>
</feature>
<dbReference type="InterPro" id="IPR058625">
    <property type="entry name" value="MdtA-like_BSH"/>
</dbReference>
<dbReference type="Pfam" id="PF25944">
    <property type="entry name" value="Beta-barrel_RND"/>
    <property type="match status" value="1"/>
</dbReference>
<dbReference type="Gene3D" id="2.40.420.20">
    <property type="match status" value="1"/>
</dbReference>
<protein>
    <submittedName>
        <fullName evidence="8">Efflux RND transporter periplasmic adaptor subunit</fullName>
    </submittedName>
</protein>
<evidence type="ECO:0000259" key="7">
    <source>
        <dbReference type="Pfam" id="PF25967"/>
    </source>
</evidence>
<dbReference type="Gene3D" id="2.40.50.100">
    <property type="match status" value="1"/>
</dbReference>
<evidence type="ECO:0000259" key="5">
    <source>
        <dbReference type="Pfam" id="PF25917"/>
    </source>
</evidence>
<dbReference type="NCBIfam" id="TIGR01730">
    <property type="entry name" value="RND_mfp"/>
    <property type="match status" value="1"/>
</dbReference>
<keyword evidence="9" id="KW-1185">Reference proteome</keyword>
<feature type="signal peptide" evidence="3">
    <location>
        <begin position="1"/>
        <end position="25"/>
    </location>
</feature>
<comment type="similarity">
    <text evidence="2">Belongs to the membrane fusion protein (MFP) (TC 8.A.1) family.</text>
</comment>
<dbReference type="PANTHER" id="PTHR30158">
    <property type="entry name" value="ACRA/E-RELATED COMPONENT OF DRUG EFFLUX TRANSPORTER"/>
    <property type="match status" value="1"/>
</dbReference>
<dbReference type="SUPFAM" id="SSF111369">
    <property type="entry name" value="HlyD-like secretion proteins"/>
    <property type="match status" value="1"/>
</dbReference>
<feature type="domain" description="Multidrug resistance protein MdtA-like C-terminal permuted SH3" evidence="7">
    <location>
        <begin position="308"/>
        <end position="367"/>
    </location>
</feature>
<evidence type="ECO:0000256" key="1">
    <source>
        <dbReference type="ARBA" id="ARBA00004196"/>
    </source>
</evidence>
<reference evidence="8" key="1">
    <citation type="submission" date="2023-06" db="EMBL/GenBank/DDBJ databases">
        <authorList>
            <person name="Zhang S."/>
        </authorList>
    </citation>
    <scope>NUCLEOTIDE SEQUENCE</scope>
    <source>
        <strain evidence="8">SG2303</strain>
    </source>
</reference>
<feature type="domain" description="Multidrug resistance protein MdtA-like alpha-helical hairpin" evidence="4">
    <location>
        <begin position="106"/>
        <end position="176"/>
    </location>
</feature>
<accession>A0ABT7XSF5</accession>
<dbReference type="Gene3D" id="2.40.30.170">
    <property type="match status" value="1"/>
</dbReference>
<dbReference type="InterPro" id="IPR058627">
    <property type="entry name" value="MdtA-like_C"/>
</dbReference>
<keyword evidence="3" id="KW-0732">Signal</keyword>
<proteinExistence type="inferred from homology"/>
<evidence type="ECO:0000259" key="6">
    <source>
        <dbReference type="Pfam" id="PF25944"/>
    </source>
</evidence>
<dbReference type="Pfam" id="PF25876">
    <property type="entry name" value="HH_MFP_RND"/>
    <property type="match status" value="1"/>
</dbReference>
<evidence type="ECO:0000313" key="8">
    <source>
        <dbReference type="EMBL" id="MDN0076736.1"/>
    </source>
</evidence>
<evidence type="ECO:0000256" key="2">
    <source>
        <dbReference type="ARBA" id="ARBA00009477"/>
    </source>
</evidence>
<evidence type="ECO:0000256" key="3">
    <source>
        <dbReference type="SAM" id="SignalP"/>
    </source>
</evidence>
<sequence length="397" mass="42064">MNSLPHFNRRLGPLGLTLAVIAALAACGKSAPKAQQPPPVPVSVVAVQPQNVPVSYELVGQANGYRQVQVRARVGGILLKRVYTEGRPVKEGDLLFQIDPAPFQATYDNAKATLGVEEAKLVNAKQNYDRVLPLFKENAVSQKDRDDAAASYQSALASVAAARATLQNAKINLGYTRVTAPITGVTSKEVLSEGSLVSAANDASLLTTISQLDPIYVNFSVSDNDMLRLRKLEQSGKLKLAEPKKLNVRLKLSDGSEYSQAGSLNFTDNIIDPATGTVSSRALFPNAKGQILPGQFVRVVLDGVTRTNALVVPQKAVFSSQQGKMVWVAGADGKATPTPIETADEVGHDVIVDKGLKPGDRVVIDNLIKLRPGAQVKPQLVPLETAHAASPAAAAAS</sequence>
<comment type="subcellular location">
    <subcellularLocation>
        <location evidence="1">Cell envelope</location>
    </subcellularLocation>
</comment>
<dbReference type="Proteomes" id="UP001168540">
    <property type="component" value="Unassembled WGS sequence"/>
</dbReference>
<comment type="caution">
    <text evidence="8">The sequence shown here is derived from an EMBL/GenBank/DDBJ whole genome shotgun (WGS) entry which is preliminary data.</text>
</comment>
<feature type="chain" id="PRO_5045487149" evidence="3">
    <location>
        <begin position="26"/>
        <end position="397"/>
    </location>
</feature>